<dbReference type="InParanoid" id="D8PN55"/>
<organism evidence="3">
    <name type="scientific">Schizophyllum commune (strain H4-8 / FGSC 9210)</name>
    <name type="common">Split gill fungus</name>
    <dbReference type="NCBI Taxonomy" id="578458"/>
    <lineage>
        <taxon>Eukaryota</taxon>
        <taxon>Fungi</taxon>
        <taxon>Dikarya</taxon>
        <taxon>Basidiomycota</taxon>
        <taxon>Agaricomycotina</taxon>
        <taxon>Agaricomycetes</taxon>
        <taxon>Agaricomycetidae</taxon>
        <taxon>Agaricales</taxon>
        <taxon>Schizophyllaceae</taxon>
        <taxon>Schizophyllum</taxon>
    </lineage>
</organism>
<name>D8PN55_SCHCM</name>
<dbReference type="GeneID" id="9597551"/>
<dbReference type="OrthoDB" id="3262473at2759"/>
<dbReference type="KEGG" id="scm:SCHCO_02612780"/>
<protein>
    <submittedName>
        <fullName evidence="2">Uncharacterized protein</fullName>
    </submittedName>
</protein>
<dbReference type="AlphaFoldDB" id="D8PN55"/>
<evidence type="ECO:0000256" key="1">
    <source>
        <dbReference type="SAM" id="MobiDB-lite"/>
    </source>
</evidence>
<gene>
    <name evidence="2" type="ORF">SCHCODRAFT_231220</name>
</gene>
<dbReference type="Proteomes" id="UP000007431">
    <property type="component" value="Unassembled WGS sequence"/>
</dbReference>
<proteinExistence type="predicted"/>
<keyword evidence="3" id="KW-1185">Reference proteome</keyword>
<evidence type="ECO:0000313" key="2">
    <source>
        <dbReference type="EMBL" id="EFJ03556.1"/>
    </source>
</evidence>
<dbReference type="EMBL" id="GL377302">
    <property type="protein sequence ID" value="EFJ03556.1"/>
    <property type="molecule type" value="Genomic_DNA"/>
</dbReference>
<dbReference type="RefSeq" id="XP_003038458.1">
    <property type="nucleotide sequence ID" value="XM_003038412.1"/>
</dbReference>
<feature type="compositionally biased region" description="Acidic residues" evidence="1">
    <location>
        <begin position="56"/>
        <end position="74"/>
    </location>
</feature>
<feature type="compositionally biased region" description="Pro residues" evidence="1">
    <location>
        <begin position="9"/>
        <end position="26"/>
    </location>
</feature>
<reference evidence="2 3" key="1">
    <citation type="journal article" date="2010" name="Nat. Biotechnol.">
        <title>Genome sequence of the model mushroom Schizophyllum commune.</title>
        <authorList>
            <person name="Ohm R.A."/>
            <person name="de Jong J.F."/>
            <person name="Lugones L.G."/>
            <person name="Aerts A."/>
            <person name="Kothe E."/>
            <person name="Stajich J.E."/>
            <person name="de Vries R.P."/>
            <person name="Record E."/>
            <person name="Levasseur A."/>
            <person name="Baker S.E."/>
            <person name="Bartholomew K.A."/>
            <person name="Coutinho P.M."/>
            <person name="Erdmann S."/>
            <person name="Fowler T.J."/>
            <person name="Gathman A.C."/>
            <person name="Lombard V."/>
            <person name="Henrissat B."/>
            <person name="Knabe N."/>
            <person name="Kuees U."/>
            <person name="Lilly W.W."/>
            <person name="Lindquist E."/>
            <person name="Lucas S."/>
            <person name="Magnuson J.K."/>
            <person name="Piumi F."/>
            <person name="Raudaskoski M."/>
            <person name="Salamov A."/>
            <person name="Schmutz J."/>
            <person name="Schwarze F.W.M.R."/>
            <person name="vanKuyk P.A."/>
            <person name="Horton J.S."/>
            <person name="Grigoriev I.V."/>
            <person name="Woesten H.A.B."/>
        </authorList>
    </citation>
    <scope>NUCLEOTIDE SEQUENCE [LARGE SCALE GENOMIC DNA]</scope>
    <source>
        <strain evidence="3">H4-8 / FGSC 9210</strain>
    </source>
</reference>
<dbReference type="OMA" id="IWENGED"/>
<dbReference type="VEuPathDB" id="FungiDB:SCHCODRAFT_02612780"/>
<evidence type="ECO:0000313" key="3">
    <source>
        <dbReference type="Proteomes" id="UP000007431"/>
    </source>
</evidence>
<feature type="region of interest" description="Disordered" evidence="1">
    <location>
        <begin position="1"/>
        <end position="78"/>
    </location>
</feature>
<sequence length="211" mass="23882">MLKRRRAQSPPPPAQHEVPLLPPSPPRDLKRRRTQPPVLDGQQRNGAVAFLPHNDLDDDMGEEPWDEEDDEDDRDGQQTVDCTEYKSANGVLYELHALQRHRLLFSPSNTPSQATSSYAHHQQQMSQSHLALHHPTIPAGKGIDLLVPEHRARTQQYNATTEPVHKYGVGQAELSIEEQRVKERYEGANRALGELFLSRRRQAGAEGYPGR</sequence>
<accession>D8PN55</accession>
<dbReference type="HOGENOM" id="CLU_111214_0_0_1"/>
<dbReference type="eggNOG" id="ENOG502SYPV">
    <property type="taxonomic scope" value="Eukaryota"/>
</dbReference>